<organism evidence="1 2">
    <name type="scientific">Gymnopilus dilepis</name>
    <dbReference type="NCBI Taxonomy" id="231916"/>
    <lineage>
        <taxon>Eukaryota</taxon>
        <taxon>Fungi</taxon>
        <taxon>Dikarya</taxon>
        <taxon>Basidiomycota</taxon>
        <taxon>Agaricomycotina</taxon>
        <taxon>Agaricomycetes</taxon>
        <taxon>Agaricomycetidae</taxon>
        <taxon>Agaricales</taxon>
        <taxon>Agaricineae</taxon>
        <taxon>Hymenogastraceae</taxon>
        <taxon>Gymnopilus</taxon>
    </lineage>
</organism>
<dbReference type="EMBL" id="NHYE01005340">
    <property type="protein sequence ID" value="PPQ74445.1"/>
    <property type="molecule type" value="Genomic_DNA"/>
</dbReference>
<comment type="caution">
    <text evidence="1">The sequence shown here is derived from an EMBL/GenBank/DDBJ whole genome shotgun (WGS) entry which is preliminary data.</text>
</comment>
<name>A0A409W7J7_9AGAR</name>
<protein>
    <submittedName>
        <fullName evidence="1">Uncharacterized protein</fullName>
    </submittedName>
</protein>
<dbReference type="OrthoDB" id="3046414at2759"/>
<keyword evidence="2" id="KW-1185">Reference proteome</keyword>
<reference evidence="1 2" key="1">
    <citation type="journal article" date="2018" name="Evol. Lett.">
        <title>Horizontal gene cluster transfer increased hallucinogenic mushroom diversity.</title>
        <authorList>
            <person name="Reynolds H.T."/>
            <person name="Vijayakumar V."/>
            <person name="Gluck-Thaler E."/>
            <person name="Korotkin H.B."/>
            <person name="Matheny P.B."/>
            <person name="Slot J.C."/>
        </authorList>
    </citation>
    <scope>NUCLEOTIDE SEQUENCE [LARGE SCALE GENOMIC DNA]</scope>
    <source>
        <strain evidence="1 2">SRW20</strain>
    </source>
</reference>
<gene>
    <name evidence="1" type="ORF">CVT26_001426</name>
</gene>
<evidence type="ECO:0000313" key="2">
    <source>
        <dbReference type="Proteomes" id="UP000284706"/>
    </source>
</evidence>
<sequence>MHFIAWNRAISLFPRSTFMNRVSFVASQEEVHGDTSGRLFQKWFFAYAKMRKIRLVGLDHRRYEFAELGKRYIGDRRCWIIPYIGEGTPPYLRRSCFKIQHFAWSPFRGIRLDVIHDTSRLVHSYRRTRGVEVSADPLSSLLSFALIEIDSIFNGFRSIGRTTHSHWSSIRFSTYHEHNN</sequence>
<proteinExistence type="predicted"/>
<accession>A0A409W7J7</accession>
<dbReference type="Proteomes" id="UP000284706">
    <property type="component" value="Unassembled WGS sequence"/>
</dbReference>
<dbReference type="AlphaFoldDB" id="A0A409W7J7"/>
<dbReference type="InParanoid" id="A0A409W7J7"/>
<evidence type="ECO:0000313" key="1">
    <source>
        <dbReference type="EMBL" id="PPQ74445.1"/>
    </source>
</evidence>